<gene>
    <name evidence="3" type="ORF">K1W69_22700</name>
</gene>
<evidence type="ECO:0000313" key="3">
    <source>
        <dbReference type="EMBL" id="MBW8640023.1"/>
    </source>
</evidence>
<dbReference type="CDD" id="cd00431">
    <property type="entry name" value="cysteine_hydrolases"/>
    <property type="match status" value="1"/>
</dbReference>
<sequence>MTKTALIVIDMQNSFLHPDGENAYPDAQSVVPNVRALIEKANANGRIVVHVADRHREGFEDFEDKRLPRHCVTGGFNAEFFEGFGPSGAVGEIEIVKRRFSAFFATELALFLNEQGVGRVVICGVKTNVCVRATSQDAFAHGFEVVVVGDATNSNREHLARASLEDIDRYLGKVVDTGEALEMLA</sequence>
<keyword evidence="1 3" id="KW-0378">Hydrolase</keyword>
<dbReference type="AlphaFoldDB" id="A0AAE2ZNW3"/>
<dbReference type="InterPro" id="IPR050272">
    <property type="entry name" value="Isochorismatase-like_hydrls"/>
</dbReference>
<dbReference type="InterPro" id="IPR000868">
    <property type="entry name" value="Isochorismatase-like_dom"/>
</dbReference>
<evidence type="ECO:0000256" key="1">
    <source>
        <dbReference type="ARBA" id="ARBA00022801"/>
    </source>
</evidence>
<feature type="domain" description="Isochorismatase-like" evidence="2">
    <location>
        <begin position="4"/>
        <end position="177"/>
    </location>
</feature>
<dbReference type="RefSeq" id="WP_220230746.1">
    <property type="nucleotide sequence ID" value="NZ_JAICBX010000005.1"/>
</dbReference>
<dbReference type="GO" id="GO:0016787">
    <property type="term" value="F:hydrolase activity"/>
    <property type="evidence" value="ECO:0007669"/>
    <property type="project" value="UniProtKB-KW"/>
</dbReference>
<name>A0AAE2ZNW3_9HYPH</name>
<dbReference type="Pfam" id="PF00857">
    <property type="entry name" value="Isochorismatase"/>
    <property type="match status" value="1"/>
</dbReference>
<accession>A0AAE2ZNW3</accession>
<evidence type="ECO:0000313" key="4">
    <source>
        <dbReference type="Proteomes" id="UP001196509"/>
    </source>
</evidence>
<proteinExistence type="predicted"/>
<organism evidence="3 4">
    <name type="scientific">Flavimaribacter sediminis</name>
    <dbReference type="NCBI Taxonomy" id="2865987"/>
    <lineage>
        <taxon>Bacteria</taxon>
        <taxon>Pseudomonadati</taxon>
        <taxon>Pseudomonadota</taxon>
        <taxon>Alphaproteobacteria</taxon>
        <taxon>Hyphomicrobiales</taxon>
        <taxon>Rhizobiaceae</taxon>
        <taxon>Flavimaribacter</taxon>
    </lineage>
</organism>
<dbReference type="SUPFAM" id="SSF52499">
    <property type="entry name" value="Isochorismatase-like hydrolases"/>
    <property type="match status" value="1"/>
</dbReference>
<dbReference type="Proteomes" id="UP001196509">
    <property type="component" value="Unassembled WGS sequence"/>
</dbReference>
<comment type="caution">
    <text evidence="3">The sequence shown here is derived from an EMBL/GenBank/DDBJ whole genome shotgun (WGS) entry which is preliminary data.</text>
</comment>
<protein>
    <submittedName>
        <fullName evidence="3">Cysteine hydrolase</fullName>
    </submittedName>
</protein>
<reference evidence="3" key="1">
    <citation type="submission" date="2021-08" db="EMBL/GenBank/DDBJ databases">
        <title>Hoeflea bacterium WL0058 sp. nov., isolated from the sediment.</title>
        <authorList>
            <person name="Wang L."/>
            <person name="Zhang D."/>
        </authorList>
    </citation>
    <scope>NUCLEOTIDE SEQUENCE</scope>
    <source>
        <strain evidence="3">WL0058</strain>
    </source>
</reference>
<dbReference type="EMBL" id="JAICBX010000005">
    <property type="protein sequence ID" value="MBW8640023.1"/>
    <property type="molecule type" value="Genomic_DNA"/>
</dbReference>
<dbReference type="Gene3D" id="3.40.50.850">
    <property type="entry name" value="Isochorismatase-like"/>
    <property type="match status" value="1"/>
</dbReference>
<evidence type="ECO:0000259" key="2">
    <source>
        <dbReference type="Pfam" id="PF00857"/>
    </source>
</evidence>
<dbReference type="PANTHER" id="PTHR43540:SF6">
    <property type="entry name" value="ISOCHORISMATASE-LIKE DOMAIN-CONTAINING PROTEIN"/>
    <property type="match status" value="1"/>
</dbReference>
<dbReference type="InterPro" id="IPR036380">
    <property type="entry name" value="Isochorismatase-like_sf"/>
</dbReference>
<keyword evidence="4" id="KW-1185">Reference proteome</keyword>
<dbReference type="PANTHER" id="PTHR43540">
    <property type="entry name" value="PEROXYUREIDOACRYLATE/UREIDOACRYLATE AMIDOHYDROLASE-RELATED"/>
    <property type="match status" value="1"/>
</dbReference>